<accession>A0ACB0L8C9</accession>
<dbReference type="EMBL" id="CASHSV030000409">
    <property type="protein sequence ID" value="CAJ2665060.1"/>
    <property type="molecule type" value="Genomic_DNA"/>
</dbReference>
<protein>
    <submittedName>
        <fullName evidence="1">Uncharacterized protein</fullName>
    </submittedName>
</protein>
<reference evidence="1" key="1">
    <citation type="submission" date="2023-10" db="EMBL/GenBank/DDBJ databases">
        <authorList>
            <person name="Rodriguez Cubillos JULIANA M."/>
            <person name="De Vega J."/>
        </authorList>
    </citation>
    <scope>NUCLEOTIDE SEQUENCE</scope>
</reference>
<proteinExistence type="predicted"/>
<organism evidence="1 2">
    <name type="scientific">Trifolium pratense</name>
    <name type="common">Red clover</name>
    <dbReference type="NCBI Taxonomy" id="57577"/>
    <lineage>
        <taxon>Eukaryota</taxon>
        <taxon>Viridiplantae</taxon>
        <taxon>Streptophyta</taxon>
        <taxon>Embryophyta</taxon>
        <taxon>Tracheophyta</taxon>
        <taxon>Spermatophyta</taxon>
        <taxon>Magnoliopsida</taxon>
        <taxon>eudicotyledons</taxon>
        <taxon>Gunneridae</taxon>
        <taxon>Pentapetalae</taxon>
        <taxon>rosids</taxon>
        <taxon>fabids</taxon>
        <taxon>Fabales</taxon>
        <taxon>Fabaceae</taxon>
        <taxon>Papilionoideae</taxon>
        <taxon>50 kb inversion clade</taxon>
        <taxon>NPAAA clade</taxon>
        <taxon>Hologalegina</taxon>
        <taxon>IRL clade</taxon>
        <taxon>Trifolieae</taxon>
        <taxon>Trifolium</taxon>
    </lineage>
</organism>
<dbReference type="Proteomes" id="UP001177021">
    <property type="component" value="Unassembled WGS sequence"/>
</dbReference>
<evidence type="ECO:0000313" key="2">
    <source>
        <dbReference type="Proteomes" id="UP001177021"/>
    </source>
</evidence>
<gene>
    <name evidence="1" type="ORF">MILVUS5_LOCUS30122</name>
</gene>
<keyword evidence="2" id="KW-1185">Reference proteome</keyword>
<evidence type="ECO:0000313" key="1">
    <source>
        <dbReference type="EMBL" id="CAJ2665060.1"/>
    </source>
</evidence>
<sequence>MQQLDECTSIFAPGTEVSPEAPTFSPQANRQTERHFSGEIFASGTGIFASGEIATERCFSTGTFRLRHRNFRLGRKRNRILAVFFIFQLLSSFANIFKLVHYSSMK</sequence>
<name>A0ACB0L8C9_TRIPR</name>
<comment type="caution">
    <text evidence="1">The sequence shown here is derived from an EMBL/GenBank/DDBJ whole genome shotgun (WGS) entry which is preliminary data.</text>
</comment>